<dbReference type="Proteomes" id="UP000179807">
    <property type="component" value="Unassembled WGS sequence"/>
</dbReference>
<keyword evidence="4" id="KW-1185">Reference proteome</keyword>
<accession>A0A1J4KMX9</accession>
<feature type="compositionally biased region" description="Acidic residues" evidence="1">
    <location>
        <begin position="150"/>
        <end position="168"/>
    </location>
</feature>
<comment type="caution">
    <text evidence="3">The sequence shown here is derived from an EMBL/GenBank/DDBJ whole genome shotgun (WGS) entry which is preliminary data.</text>
</comment>
<dbReference type="InterPro" id="IPR018845">
    <property type="entry name" value="Initiator-bd"/>
</dbReference>
<evidence type="ECO:0000259" key="2">
    <source>
        <dbReference type="Pfam" id="PF10416"/>
    </source>
</evidence>
<dbReference type="RefSeq" id="XP_068364292.1">
    <property type="nucleotide sequence ID" value="XM_068489881.1"/>
</dbReference>
<feature type="domain" description="Initiator binding" evidence="2">
    <location>
        <begin position="18"/>
        <end position="143"/>
    </location>
</feature>
<dbReference type="GeneID" id="94824585"/>
<organism evidence="3 4">
    <name type="scientific">Tritrichomonas foetus</name>
    <dbReference type="NCBI Taxonomy" id="1144522"/>
    <lineage>
        <taxon>Eukaryota</taxon>
        <taxon>Metamonada</taxon>
        <taxon>Parabasalia</taxon>
        <taxon>Tritrichomonadida</taxon>
        <taxon>Tritrichomonadidae</taxon>
        <taxon>Tritrichomonas</taxon>
    </lineage>
</organism>
<dbReference type="EMBL" id="MLAK01000593">
    <property type="protein sequence ID" value="OHT11156.1"/>
    <property type="molecule type" value="Genomic_DNA"/>
</dbReference>
<gene>
    <name evidence="3" type="ORF">TRFO_01053</name>
</gene>
<proteinExistence type="predicted"/>
<protein>
    <recommendedName>
        <fullName evidence="2">Initiator binding domain-containing protein</fullName>
    </recommendedName>
</protein>
<dbReference type="OrthoDB" id="10264147at2759"/>
<evidence type="ECO:0000256" key="1">
    <source>
        <dbReference type="SAM" id="MobiDB-lite"/>
    </source>
</evidence>
<evidence type="ECO:0000313" key="4">
    <source>
        <dbReference type="Proteomes" id="UP000179807"/>
    </source>
</evidence>
<name>A0A1J4KMX9_9EUKA</name>
<feature type="region of interest" description="Disordered" evidence="1">
    <location>
        <begin position="145"/>
        <end position="179"/>
    </location>
</feature>
<dbReference type="AlphaFoldDB" id="A0A1J4KMX9"/>
<reference evidence="3" key="1">
    <citation type="submission" date="2016-10" db="EMBL/GenBank/DDBJ databases">
        <authorList>
            <person name="Benchimol M."/>
            <person name="Almeida L.G."/>
            <person name="Vasconcelos A.T."/>
            <person name="Perreira-Neves A."/>
            <person name="Rosa I.A."/>
            <person name="Tasca T."/>
            <person name="Bogo M.R."/>
            <person name="de Souza W."/>
        </authorList>
    </citation>
    <scope>NUCLEOTIDE SEQUENCE [LARGE SCALE GENOMIC DNA]</scope>
    <source>
        <strain evidence="3">K</strain>
    </source>
</reference>
<sequence length="233" mass="26641">MMSSGNVERPPHWDLLSEDDKEVYIGISKVLSAPTNRNKRNRRIDDFKEIVDALEIFIEKDEEEAWKRRLVCGICLLDNGIAVNIARLRKIIFKCKSSINGSLKGLGYGSVISRTSSCTELFEKIPFLKSNTAELRQWTVRMRTHTQTQGDDEEDITPPACDESDYPDQEPLVGIGIDQSNKHERIQIDDLKDDDENLTPTEGNNFSVIPILSDEMTWSAKDFDANFDFEFDF</sequence>
<dbReference type="Pfam" id="PF10416">
    <property type="entry name" value="IBD"/>
    <property type="match status" value="1"/>
</dbReference>
<dbReference type="VEuPathDB" id="TrichDB:TRFO_01053"/>
<evidence type="ECO:0000313" key="3">
    <source>
        <dbReference type="EMBL" id="OHT11156.1"/>
    </source>
</evidence>